<accession>K3WQM7</accession>
<keyword evidence="3" id="KW-1185">Reference proteome</keyword>
<dbReference type="Proteomes" id="UP000019132">
    <property type="component" value="Unassembled WGS sequence"/>
</dbReference>
<dbReference type="HOGENOM" id="CLU_046500_3_2_1"/>
<dbReference type="EnsemblProtists" id="PYU1_T007269">
    <property type="protein sequence ID" value="PYU1_T007269"/>
    <property type="gene ID" value="PYU1_G007254"/>
</dbReference>
<sequence length="186" mass="19781">MFSARSVLVGAAAAIMLVSSPVNGHGQLTRPQPTFNGYGGGYPSVIQSSVLQGQFVGPPDANADSFDKAFRAQKKSTLKDFILQYQDTSKGSAGGGTADCGFSKSNGAAQALPDSLQWGTGFIHPGPCEAWCDNEIVVPYTANCWKTFSGGNVPYAKAKCAGKSRLTFYWLGVHGPPWQVYINCWC</sequence>
<evidence type="ECO:0000313" key="3">
    <source>
        <dbReference type="Proteomes" id="UP000019132"/>
    </source>
</evidence>
<dbReference type="VEuPathDB" id="FungiDB:PYU1_G007254"/>
<dbReference type="EMBL" id="GL376629">
    <property type="status" value="NOT_ANNOTATED_CDS"/>
    <property type="molecule type" value="Genomic_DNA"/>
</dbReference>
<reference evidence="2" key="3">
    <citation type="submission" date="2015-02" db="UniProtKB">
        <authorList>
            <consortium name="EnsemblProtists"/>
        </authorList>
    </citation>
    <scope>IDENTIFICATION</scope>
    <source>
        <strain evidence="2">DAOM BR144</strain>
    </source>
</reference>
<protein>
    <submittedName>
        <fullName evidence="2">Uncharacterized protein</fullName>
    </submittedName>
</protein>
<evidence type="ECO:0000256" key="1">
    <source>
        <dbReference type="SAM" id="SignalP"/>
    </source>
</evidence>
<dbReference type="AlphaFoldDB" id="K3WQM7"/>
<feature type="signal peptide" evidence="1">
    <location>
        <begin position="1"/>
        <end position="24"/>
    </location>
</feature>
<feature type="chain" id="PRO_5003871354" evidence="1">
    <location>
        <begin position="25"/>
        <end position="186"/>
    </location>
</feature>
<reference evidence="3" key="2">
    <citation type="submission" date="2010-04" db="EMBL/GenBank/DDBJ databases">
        <authorList>
            <person name="Buell R."/>
            <person name="Hamilton J."/>
            <person name="Hostetler J."/>
        </authorList>
    </citation>
    <scope>NUCLEOTIDE SEQUENCE [LARGE SCALE GENOMIC DNA]</scope>
    <source>
        <strain evidence="3">DAOM:BR144</strain>
    </source>
</reference>
<evidence type="ECO:0000313" key="2">
    <source>
        <dbReference type="EnsemblProtists" id="PYU1_T007269"/>
    </source>
</evidence>
<keyword evidence="1" id="KW-0732">Signal</keyword>
<name>K3WQM7_GLOUD</name>
<dbReference type="InParanoid" id="K3WQM7"/>
<organism evidence="2 3">
    <name type="scientific">Globisporangium ultimum (strain ATCC 200006 / CBS 805.95 / DAOM BR144)</name>
    <name type="common">Pythium ultimum</name>
    <dbReference type="NCBI Taxonomy" id="431595"/>
    <lineage>
        <taxon>Eukaryota</taxon>
        <taxon>Sar</taxon>
        <taxon>Stramenopiles</taxon>
        <taxon>Oomycota</taxon>
        <taxon>Peronosporomycetes</taxon>
        <taxon>Pythiales</taxon>
        <taxon>Pythiaceae</taxon>
        <taxon>Globisporangium</taxon>
    </lineage>
</organism>
<proteinExistence type="predicted"/>
<dbReference type="eggNOG" id="ENOG502SK6U">
    <property type="taxonomic scope" value="Eukaryota"/>
</dbReference>
<reference evidence="3" key="1">
    <citation type="journal article" date="2010" name="Genome Biol.">
        <title>Genome sequence of the necrotrophic plant pathogen Pythium ultimum reveals original pathogenicity mechanisms and effector repertoire.</title>
        <authorList>
            <person name="Levesque C.A."/>
            <person name="Brouwer H."/>
            <person name="Cano L."/>
            <person name="Hamilton J.P."/>
            <person name="Holt C."/>
            <person name="Huitema E."/>
            <person name="Raffaele S."/>
            <person name="Robideau G.P."/>
            <person name="Thines M."/>
            <person name="Win J."/>
            <person name="Zerillo M.M."/>
            <person name="Beakes G.W."/>
            <person name="Boore J.L."/>
            <person name="Busam D."/>
            <person name="Dumas B."/>
            <person name="Ferriera S."/>
            <person name="Fuerstenberg S.I."/>
            <person name="Gachon C.M."/>
            <person name="Gaulin E."/>
            <person name="Govers F."/>
            <person name="Grenville-Briggs L."/>
            <person name="Horner N."/>
            <person name="Hostetler J."/>
            <person name="Jiang R.H."/>
            <person name="Johnson J."/>
            <person name="Krajaejun T."/>
            <person name="Lin H."/>
            <person name="Meijer H.J."/>
            <person name="Moore B."/>
            <person name="Morris P."/>
            <person name="Phuntmart V."/>
            <person name="Puiu D."/>
            <person name="Shetty J."/>
            <person name="Stajich J.E."/>
            <person name="Tripathy S."/>
            <person name="Wawra S."/>
            <person name="van West P."/>
            <person name="Whitty B.R."/>
            <person name="Coutinho P.M."/>
            <person name="Henrissat B."/>
            <person name="Martin F."/>
            <person name="Thomas P.D."/>
            <person name="Tyler B.M."/>
            <person name="De Vries R.P."/>
            <person name="Kamoun S."/>
            <person name="Yandell M."/>
            <person name="Tisserat N."/>
            <person name="Buell C.R."/>
        </authorList>
    </citation>
    <scope>NUCLEOTIDE SEQUENCE</scope>
    <source>
        <strain evidence="3">DAOM:BR144</strain>
    </source>
</reference>